<dbReference type="AlphaFoldDB" id="A0A923SD18"/>
<organism evidence="2 3">
    <name type="scientific">Ramlibacter cellulosilyticus</name>
    <dbReference type="NCBI Taxonomy" id="2764187"/>
    <lineage>
        <taxon>Bacteria</taxon>
        <taxon>Pseudomonadati</taxon>
        <taxon>Pseudomonadota</taxon>
        <taxon>Betaproteobacteria</taxon>
        <taxon>Burkholderiales</taxon>
        <taxon>Comamonadaceae</taxon>
        <taxon>Ramlibacter</taxon>
    </lineage>
</organism>
<evidence type="ECO:0000313" key="3">
    <source>
        <dbReference type="Proteomes" id="UP000608513"/>
    </source>
</evidence>
<keyword evidence="3" id="KW-1185">Reference proteome</keyword>
<name>A0A923SD18_9BURK</name>
<accession>A0A923SD18</accession>
<reference evidence="2" key="1">
    <citation type="submission" date="2020-08" db="EMBL/GenBank/DDBJ databases">
        <title>Ramlibacter sp. USB13 16S ribosomal RNA gene genome sequencing and assembly.</title>
        <authorList>
            <person name="Kang M."/>
        </authorList>
    </citation>
    <scope>NUCLEOTIDE SEQUENCE</scope>
    <source>
        <strain evidence="2">USB13</strain>
    </source>
</reference>
<dbReference type="RefSeq" id="WP_187078308.1">
    <property type="nucleotide sequence ID" value="NZ_JACORT010000011.1"/>
</dbReference>
<keyword evidence="1" id="KW-0472">Membrane</keyword>
<evidence type="ECO:0000313" key="2">
    <source>
        <dbReference type="EMBL" id="MBC5785561.1"/>
    </source>
</evidence>
<protein>
    <submittedName>
        <fullName evidence="2">Uncharacterized protein</fullName>
    </submittedName>
</protein>
<keyword evidence="1" id="KW-0812">Transmembrane</keyword>
<comment type="caution">
    <text evidence="2">The sequence shown here is derived from an EMBL/GenBank/DDBJ whole genome shotgun (WGS) entry which is preliminary data.</text>
</comment>
<gene>
    <name evidence="2" type="ORF">H8N03_21655</name>
</gene>
<sequence>MAPDGLVYVAVTLLVIALALLVNFGRKPGRKVSYEAVEHGFIYLLLVVALVAAAWMTLLP</sequence>
<keyword evidence="1" id="KW-1133">Transmembrane helix</keyword>
<feature type="transmembrane region" description="Helical" evidence="1">
    <location>
        <begin position="36"/>
        <end position="58"/>
    </location>
</feature>
<proteinExistence type="predicted"/>
<dbReference type="EMBL" id="JACORT010000011">
    <property type="protein sequence ID" value="MBC5785561.1"/>
    <property type="molecule type" value="Genomic_DNA"/>
</dbReference>
<evidence type="ECO:0000256" key="1">
    <source>
        <dbReference type="SAM" id="Phobius"/>
    </source>
</evidence>
<feature type="transmembrane region" description="Helical" evidence="1">
    <location>
        <begin position="6"/>
        <end position="24"/>
    </location>
</feature>
<dbReference type="Proteomes" id="UP000608513">
    <property type="component" value="Unassembled WGS sequence"/>
</dbReference>